<evidence type="ECO:0000313" key="1">
    <source>
        <dbReference type="EMBL" id="MDR7304607.1"/>
    </source>
</evidence>
<evidence type="ECO:0000313" key="2">
    <source>
        <dbReference type="Proteomes" id="UP001180845"/>
    </source>
</evidence>
<keyword evidence="2" id="KW-1185">Reference proteome</keyword>
<accession>A0AAE3ZGU4</accession>
<dbReference type="RefSeq" id="WP_310278919.1">
    <property type="nucleotide sequence ID" value="NZ_JAVDXW010000002.1"/>
</dbReference>
<sequence length="72" mass="7507">MRTGTGEILRYRVRIAGDLLGSIVRAPYGHSGRQAQDSAGNALAHSGSGRYAKNRQAAVVDLLAALGITSRG</sequence>
<name>A0AAE3ZGU4_9ACTN</name>
<dbReference type="EMBL" id="JAVDXW010000002">
    <property type="protein sequence ID" value="MDR7304607.1"/>
    <property type="molecule type" value="Genomic_DNA"/>
</dbReference>
<organism evidence="1 2">
    <name type="scientific">Haloactinomyces albus</name>
    <dbReference type="NCBI Taxonomy" id="1352928"/>
    <lineage>
        <taxon>Bacteria</taxon>
        <taxon>Bacillati</taxon>
        <taxon>Actinomycetota</taxon>
        <taxon>Actinomycetes</taxon>
        <taxon>Actinopolysporales</taxon>
        <taxon>Actinopolysporaceae</taxon>
        <taxon>Haloactinomyces</taxon>
    </lineage>
</organism>
<gene>
    <name evidence="1" type="ORF">JOF55_004851</name>
</gene>
<protein>
    <submittedName>
        <fullName evidence="1">Uncharacterized protein</fullName>
    </submittedName>
</protein>
<comment type="caution">
    <text evidence="1">The sequence shown here is derived from an EMBL/GenBank/DDBJ whole genome shotgun (WGS) entry which is preliminary data.</text>
</comment>
<dbReference type="AlphaFoldDB" id="A0AAE3ZGU4"/>
<reference evidence="1" key="1">
    <citation type="submission" date="2023-07" db="EMBL/GenBank/DDBJ databases">
        <title>Sequencing the genomes of 1000 actinobacteria strains.</title>
        <authorList>
            <person name="Klenk H.-P."/>
        </authorList>
    </citation>
    <scope>NUCLEOTIDE SEQUENCE</scope>
    <source>
        <strain evidence="1">DSM 45977</strain>
    </source>
</reference>
<proteinExistence type="predicted"/>
<dbReference type="Proteomes" id="UP001180845">
    <property type="component" value="Unassembled WGS sequence"/>
</dbReference>